<dbReference type="Pfam" id="PF05679">
    <property type="entry name" value="CHGN"/>
    <property type="match status" value="1"/>
</dbReference>
<dbReference type="GO" id="GO:0032580">
    <property type="term" value="C:Golgi cisterna membrane"/>
    <property type="evidence" value="ECO:0007669"/>
    <property type="project" value="UniProtKB-SubCell"/>
</dbReference>
<evidence type="ECO:0000259" key="11">
    <source>
        <dbReference type="PROSITE" id="PS51820"/>
    </source>
</evidence>
<reference evidence="12" key="1">
    <citation type="journal article" date="2021" name="Cell">
        <title>Tracing the genetic footprints of vertebrate landing in non-teleost ray-finned fishes.</title>
        <authorList>
            <person name="Bi X."/>
            <person name="Wang K."/>
            <person name="Yang L."/>
            <person name="Pan H."/>
            <person name="Jiang H."/>
            <person name="Wei Q."/>
            <person name="Fang M."/>
            <person name="Yu H."/>
            <person name="Zhu C."/>
            <person name="Cai Y."/>
            <person name="He Y."/>
            <person name="Gan X."/>
            <person name="Zeng H."/>
            <person name="Yu D."/>
            <person name="Zhu Y."/>
            <person name="Jiang H."/>
            <person name="Qiu Q."/>
            <person name="Yang H."/>
            <person name="Zhang Y.E."/>
            <person name="Wang W."/>
            <person name="Zhu M."/>
            <person name="He S."/>
            <person name="Zhang G."/>
        </authorList>
    </citation>
    <scope>NUCLEOTIDE SEQUENCE</scope>
    <source>
        <strain evidence="12">Allg_001</strain>
    </source>
</reference>
<evidence type="ECO:0000256" key="6">
    <source>
        <dbReference type="ARBA" id="ARBA00022989"/>
    </source>
</evidence>
<proteinExistence type="inferred from homology"/>
<keyword evidence="3 9" id="KW-0808">Transferase</keyword>
<evidence type="ECO:0000256" key="1">
    <source>
        <dbReference type="ARBA" id="ARBA00004447"/>
    </source>
</evidence>
<dbReference type="Proteomes" id="UP000736164">
    <property type="component" value="Unassembled WGS sequence"/>
</dbReference>
<dbReference type="Gene3D" id="3.90.550.10">
    <property type="entry name" value="Spore Coat Polysaccharide Biosynthesis Protein SpsA, Chain A"/>
    <property type="match status" value="1"/>
</dbReference>
<feature type="region of interest" description="Disordered" evidence="10">
    <location>
        <begin position="584"/>
        <end position="607"/>
    </location>
</feature>
<gene>
    <name evidence="12" type="primary">B4galnt3</name>
    <name evidence="12" type="ORF">GTO95_0002660</name>
</gene>
<feature type="compositionally biased region" description="Polar residues" evidence="10">
    <location>
        <begin position="584"/>
        <end position="596"/>
    </location>
</feature>
<feature type="non-terminal residue" evidence="12">
    <location>
        <position position="1"/>
    </location>
</feature>
<name>A0A8J7NWG2_ATRSP</name>
<evidence type="ECO:0000256" key="10">
    <source>
        <dbReference type="SAM" id="MobiDB-lite"/>
    </source>
</evidence>
<dbReference type="PROSITE" id="PS51820">
    <property type="entry name" value="PA14"/>
    <property type="match status" value="1"/>
</dbReference>
<dbReference type="GO" id="GO:0033842">
    <property type="term" value="F:N-acetyl-beta-glucosaminyl-derivative 4-beta-N-acetylgalactosaminyltransferase activity"/>
    <property type="evidence" value="ECO:0007669"/>
    <property type="project" value="UniProtKB-EC"/>
</dbReference>
<protein>
    <recommendedName>
        <fullName evidence="9">Beta-1,4-N-acetylgalactosaminyltransferase</fullName>
        <ecNumber evidence="9">2.4.1.244</ecNumber>
    </recommendedName>
</protein>
<dbReference type="CDD" id="cd00761">
    <property type="entry name" value="Glyco_tranf_GTA_type"/>
    <property type="match status" value="1"/>
</dbReference>
<evidence type="ECO:0000256" key="9">
    <source>
        <dbReference type="RuleBase" id="RU364016"/>
    </source>
</evidence>
<keyword evidence="8" id="KW-0472">Membrane</keyword>
<organism evidence="12 13">
    <name type="scientific">Atractosteus spatula</name>
    <name type="common">Alligator gar</name>
    <name type="synonym">Lepisosteus spatula</name>
    <dbReference type="NCBI Taxonomy" id="7917"/>
    <lineage>
        <taxon>Eukaryota</taxon>
        <taxon>Metazoa</taxon>
        <taxon>Chordata</taxon>
        <taxon>Craniata</taxon>
        <taxon>Vertebrata</taxon>
        <taxon>Euteleostomi</taxon>
        <taxon>Actinopterygii</taxon>
        <taxon>Neopterygii</taxon>
        <taxon>Holostei</taxon>
        <taxon>Semionotiformes</taxon>
        <taxon>Lepisosteidae</taxon>
        <taxon>Atractosteus</taxon>
    </lineage>
</organism>
<dbReference type="InterPro" id="IPR008428">
    <property type="entry name" value="Chond_GalNAc"/>
</dbReference>
<dbReference type="InterPro" id="IPR011658">
    <property type="entry name" value="PA14_dom"/>
</dbReference>
<dbReference type="AlphaFoldDB" id="A0A8J7NWG2"/>
<evidence type="ECO:0000256" key="8">
    <source>
        <dbReference type="ARBA" id="ARBA00023136"/>
    </source>
</evidence>
<evidence type="ECO:0000256" key="4">
    <source>
        <dbReference type="ARBA" id="ARBA00022692"/>
    </source>
</evidence>
<dbReference type="EC" id="2.4.1.244" evidence="9"/>
<accession>A0A8J7NWG2</accession>
<keyword evidence="7 9" id="KW-0333">Golgi apparatus</keyword>
<keyword evidence="4" id="KW-0812">Transmembrane</keyword>
<comment type="function">
    <text evidence="9">Transfers N-acetylgalactosamine (GalNAc) from UDP-GalNAc to N-acetylglucosamine-beta-benzyl with a beta-1,4-linkage to form N,N'-diacetyllactosediamine, GalNAc-beta-1,4-GlcNAc structures in N-linked glycans and probably O-linked glycans.</text>
</comment>
<evidence type="ECO:0000256" key="5">
    <source>
        <dbReference type="ARBA" id="ARBA00022968"/>
    </source>
</evidence>
<keyword evidence="5 9" id="KW-0735">Signal-anchor</keyword>
<comment type="catalytic activity">
    <reaction evidence="9">
        <text>an N-acetyl-beta-D-glucosaminyl derivative + UDP-N-acetyl-alpha-D-galactosamine = an N-acetyl-beta-D-galactosaminyl-(1-&gt;4)-N-acetyl-beta-D-glucosaminyl derivative + UDP + H(+)</text>
        <dbReference type="Rhea" id="RHEA:20493"/>
        <dbReference type="ChEBI" id="CHEBI:15378"/>
        <dbReference type="ChEBI" id="CHEBI:58223"/>
        <dbReference type="ChEBI" id="CHEBI:61631"/>
        <dbReference type="ChEBI" id="CHEBI:67138"/>
        <dbReference type="ChEBI" id="CHEBI:138027"/>
        <dbReference type="EC" id="2.4.1.244"/>
    </reaction>
</comment>
<dbReference type="PANTHER" id="PTHR12369:SF15">
    <property type="entry name" value="BETA-1,4-N-ACETYLGALACTOSAMINYLTRANSFERASE 3"/>
    <property type="match status" value="1"/>
</dbReference>
<evidence type="ECO:0000256" key="2">
    <source>
        <dbReference type="ARBA" id="ARBA00009239"/>
    </source>
</evidence>
<dbReference type="InterPro" id="IPR037524">
    <property type="entry name" value="PA14/GLEYA"/>
</dbReference>
<dbReference type="SUPFAM" id="SSF53448">
    <property type="entry name" value="Nucleotide-diphospho-sugar transferases"/>
    <property type="match status" value="1"/>
</dbReference>
<keyword evidence="6" id="KW-1133">Transmembrane helix</keyword>
<dbReference type="EMBL" id="JAAWVO010049619">
    <property type="protein sequence ID" value="MBN3320016.1"/>
    <property type="molecule type" value="Genomic_DNA"/>
</dbReference>
<feature type="non-terminal residue" evidence="12">
    <location>
        <position position="1074"/>
    </location>
</feature>
<dbReference type="InterPro" id="IPR029044">
    <property type="entry name" value="Nucleotide-diphossugar_trans"/>
</dbReference>
<evidence type="ECO:0000313" key="12">
    <source>
        <dbReference type="EMBL" id="MBN3320016.1"/>
    </source>
</evidence>
<comment type="caution">
    <text evidence="12">The sequence shown here is derived from an EMBL/GenBank/DDBJ whole genome shotgun (WGS) entry which is preliminary data.</text>
</comment>
<sequence length="1074" mass="125427">MMFLFPVKKLRRNVKYVVFVAVLMFGALTAYLQFVASNTWSTTPHYSPWNDLSTKERSDSEREYKGQANLHIFEDWCGSSVDQLRKNLHYPLFAHTRTTVKKLAVSPRWTNYGLRIFGYLHPYIDGEYQFAVASDDNSEFWLSSDDQPLNLTLLAFVGKTGKEWTAPGEYEKYTSQISRPVQLKTVKKYYFEVIHKQNDHGTDHVEVAWRLSNSGLKFTVINSNYISLYKNESSLKMSEVSHIPQSTASHVRSHSEMQQTTSHGAEMLREDPRDTFFQVPMIDSSYLRRVLPDCTYKPTYNIKGFPLLRYQGLQFVRMSYVYPNDYTRLTHMETENKCFYHENPYYLEKFGFFKYMKMDALEKRGFGEGRLAYWKKHDFDFEERFKDGMKSEGDDEIFQYEDKQNPEPNPVKQITAKEKPMPDYGDDYDDYNFRRRQKLFSLPPSTKVQVDQQLRRRKRRIEDDVQNPVDVVEQKGAGKGKVRVVKTKKMKKLRKTTQSFKAGSKYSESTLVPFREKKIPRKMELEKVKQKVPIRRSVTNESQPVFHLKERSPNSRNLVLPKSEYVKKTLIDFHVSKNASLSTSIQDSPRTYNMSRKGNRSSRTEKKIVSTDLKKTGTTRKKTHLLVLTGEKEGMQEAQVGLETKPRRDEEENQVTGNIEIPYISRVQRRAEDKSPLDVPDDELDNNREWMQPEVDSNVEEDGMKEEFATVDFYDQDVNWEQTFDVNHLDFHALRSDWIDLHCNVSGNLLLRELDALAVVEAYMRKLNERNNGVFSLERVVNVEKRLDGWQGSRYLLELELLESGKRRVRLVQYVYVLNHRGRNRSLRVPAGKEAPLRPGRPHSSEELLLCNPLGFSWRESATVHFIVPVKNQARWVRQFIVDMEELYRVTGDKNFNVIIIDYSSTDMDVELALRTSALHRYQYVQLTGNFERSAGLQAGINLITDDHSIVFLCDLHIHFPASIIDSVRKHCVEGKMAFAPIVMRLNCGATPQEPDGFWEVNGFGLLGIYKSDLDAAGGMNTLEFRDRWGGEDWELLDRILQAGLEVERIYLRNFLHHYHSKRGMWNRRLFRST</sequence>
<feature type="domain" description="PA14" evidence="11">
    <location>
        <begin position="63"/>
        <end position="225"/>
    </location>
</feature>
<comment type="subcellular location">
    <subcellularLocation>
        <location evidence="1 9">Golgi apparatus</location>
        <location evidence="1 9">Golgi stack membrane</location>
        <topology evidence="1 9">Single-pass type II membrane protein</topology>
    </subcellularLocation>
</comment>
<comment type="similarity">
    <text evidence="2 9">Belongs to the chondroitin N-acetylgalactosaminyltransferase family.</text>
</comment>
<keyword evidence="13" id="KW-1185">Reference proteome</keyword>
<evidence type="ECO:0000313" key="13">
    <source>
        <dbReference type="Proteomes" id="UP000736164"/>
    </source>
</evidence>
<evidence type="ECO:0000256" key="3">
    <source>
        <dbReference type="ARBA" id="ARBA00022679"/>
    </source>
</evidence>
<dbReference type="PANTHER" id="PTHR12369">
    <property type="entry name" value="CHONDROITIN SYNTHASE"/>
    <property type="match status" value="1"/>
</dbReference>
<dbReference type="SMART" id="SM00758">
    <property type="entry name" value="PA14"/>
    <property type="match status" value="1"/>
</dbReference>
<evidence type="ECO:0000256" key="7">
    <source>
        <dbReference type="ARBA" id="ARBA00023034"/>
    </source>
</evidence>
<dbReference type="Pfam" id="PF07691">
    <property type="entry name" value="PA14"/>
    <property type="match status" value="1"/>
</dbReference>
<dbReference type="InterPro" id="IPR051227">
    <property type="entry name" value="CS_glycosyltransferase"/>
</dbReference>